<gene>
    <name evidence="2" type="ORF">T190423A01A_80087</name>
</gene>
<keyword evidence="1" id="KW-1133">Transmembrane helix</keyword>
<keyword evidence="1" id="KW-0472">Membrane</keyword>
<evidence type="ECO:0000256" key="1">
    <source>
        <dbReference type="SAM" id="Phobius"/>
    </source>
</evidence>
<keyword evidence="1" id="KW-0812">Transmembrane</keyword>
<accession>A0ABP1F4S8</accession>
<organism evidence="2 3">
    <name type="scientific">Tenacibaculum polynesiense</name>
    <dbReference type="NCBI Taxonomy" id="3137857"/>
    <lineage>
        <taxon>Bacteria</taxon>
        <taxon>Pseudomonadati</taxon>
        <taxon>Bacteroidota</taxon>
        <taxon>Flavobacteriia</taxon>
        <taxon>Flavobacteriales</taxon>
        <taxon>Flavobacteriaceae</taxon>
        <taxon>Tenacibaculum</taxon>
    </lineage>
</organism>
<evidence type="ECO:0008006" key="4">
    <source>
        <dbReference type="Google" id="ProtNLM"/>
    </source>
</evidence>
<dbReference type="RefSeq" id="WP_348718845.1">
    <property type="nucleotide sequence ID" value="NZ_CAXJIO010000017.1"/>
</dbReference>
<name>A0ABP1F4S8_9FLAO</name>
<evidence type="ECO:0000313" key="2">
    <source>
        <dbReference type="EMBL" id="CAL2104550.1"/>
    </source>
</evidence>
<dbReference type="Proteomes" id="UP001497527">
    <property type="component" value="Unassembled WGS sequence"/>
</dbReference>
<keyword evidence="3" id="KW-1185">Reference proteome</keyword>
<feature type="transmembrane region" description="Helical" evidence="1">
    <location>
        <begin position="52"/>
        <end position="71"/>
    </location>
</feature>
<evidence type="ECO:0000313" key="3">
    <source>
        <dbReference type="Proteomes" id="UP001497527"/>
    </source>
</evidence>
<dbReference type="EMBL" id="CAXJIO010000017">
    <property type="protein sequence ID" value="CAL2104550.1"/>
    <property type="molecule type" value="Genomic_DNA"/>
</dbReference>
<sequence>MKLILTLALSVLAYFGMVYYGVSSLVIWIVLIILWTVIDYFTYDKPFSWTDYIILIVVLSLVEMGSWYNYFGVL</sequence>
<proteinExistence type="predicted"/>
<protein>
    <recommendedName>
        <fullName evidence="4">Phosphatidate cytidylyltransferase</fullName>
    </recommendedName>
</protein>
<comment type="caution">
    <text evidence="2">The sequence shown here is derived from an EMBL/GenBank/DDBJ whole genome shotgun (WGS) entry which is preliminary data.</text>
</comment>
<reference evidence="2 3" key="1">
    <citation type="submission" date="2024-05" db="EMBL/GenBank/DDBJ databases">
        <authorList>
            <person name="Duchaud E."/>
        </authorList>
    </citation>
    <scope>NUCLEOTIDE SEQUENCE [LARGE SCALE GENOMIC DNA]</scope>
    <source>
        <strain evidence="2">Ena-SAMPLE-TAB-13-05-2024-13:56:06:370-140308</strain>
    </source>
</reference>